<reference evidence="2" key="1">
    <citation type="journal article" date="2022" name="Mol. Ecol. Resour.">
        <title>The genomes of chicory, endive, great burdock and yacon provide insights into Asteraceae palaeo-polyploidization history and plant inulin production.</title>
        <authorList>
            <person name="Fan W."/>
            <person name="Wang S."/>
            <person name="Wang H."/>
            <person name="Wang A."/>
            <person name="Jiang F."/>
            <person name="Liu H."/>
            <person name="Zhao H."/>
            <person name="Xu D."/>
            <person name="Zhang Y."/>
        </authorList>
    </citation>
    <scope>NUCLEOTIDE SEQUENCE [LARGE SCALE GENOMIC DNA]</scope>
    <source>
        <strain evidence="2">cv. Yunnan</strain>
    </source>
</reference>
<keyword evidence="2" id="KW-1185">Reference proteome</keyword>
<proteinExistence type="predicted"/>
<dbReference type="EMBL" id="CM042021">
    <property type="protein sequence ID" value="KAI3819172.1"/>
    <property type="molecule type" value="Genomic_DNA"/>
</dbReference>
<evidence type="ECO:0000313" key="1">
    <source>
        <dbReference type="EMBL" id="KAI3819172.1"/>
    </source>
</evidence>
<protein>
    <submittedName>
        <fullName evidence="1">Uncharacterized protein</fullName>
    </submittedName>
</protein>
<gene>
    <name evidence="1" type="ORF">L1987_12997</name>
</gene>
<organism evidence="1 2">
    <name type="scientific">Smallanthus sonchifolius</name>
    <dbReference type="NCBI Taxonomy" id="185202"/>
    <lineage>
        <taxon>Eukaryota</taxon>
        <taxon>Viridiplantae</taxon>
        <taxon>Streptophyta</taxon>
        <taxon>Embryophyta</taxon>
        <taxon>Tracheophyta</taxon>
        <taxon>Spermatophyta</taxon>
        <taxon>Magnoliopsida</taxon>
        <taxon>eudicotyledons</taxon>
        <taxon>Gunneridae</taxon>
        <taxon>Pentapetalae</taxon>
        <taxon>asterids</taxon>
        <taxon>campanulids</taxon>
        <taxon>Asterales</taxon>
        <taxon>Asteraceae</taxon>
        <taxon>Asteroideae</taxon>
        <taxon>Heliantheae alliance</taxon>
        <taxon>Millerieae</taxon>
        <taxon>Smallanthus</taxon>
    </lineage>
</organism>
<reference evidence="1 2" key="2">
    <citation type="journal article" date="2022" name="Mol. Ecol. Resour.">
        <title>The genomes of chicory, endive, great burdock and yacon provide insights into Asteraceae paleo-polyploidization history and plant inulin production.</title>
        <authorList>
            <person name="Fan W."/>
            <person name="Wang S."/>
            <person name="Wang H."/>
            <person name="Wang A."/>
            <person name="Jiang F."/>
            <person name="Liu H."/>
            <person name="Zhao H."/>
            <person name="Xu D."/>
            <person name="Zhang Y."/>
        </authorList>
    </citation>
    <scope>NUCLEOTIDE SEQUENCE [LARGE SCALE GENOMIC DNA]</scope>
    <source>
        <strain evidence="2">cv. Yunnan</strain>
        <tissue evidence="1">Leaves</tissue>
    </source>
</reference>
<accession>A0ACB9JFP5</accession>
<name>A0ACB9JFP5_9ASTR</name>
<evidence type="ECO:0000313" key="2">
    <source>
        <dbReference type="Proteomes" id="UP001056120"/>
    </source>
</evidence>
<sequence length="145" mass="16329">MMIMIASFVDSITTPIKSWLDNGDDHHTTANMTVKEVGVNCSRVDCIVCLSEVALGDRLAVLERCKHGFHIDCVEAWLKDHPNCPLCRTHVFVSGADYQRQAYLKKSYEIIARYGFHVVEIIAGWLTRSFSQGLQSSISESCNYL</sequence>
<comment type="caution">
    <text evidence="1">The sequence shown here is derived from an EMBL/GenBank/DDBJ whole genome shotgun (WGS) entry which is preliminary data.</text>
</comment>
<dbReference type="Proteomes" id="UP001056120">
    <property type="component" value="Linkage Group LG04"/>
</dbReference>